<sequence>MDKFSKIFKYKKSGHWMIRIYDGNVFDPLGSMESKIFSSSSFNAVEFRKSQVARFTLDFRFSQNPIIKQNE</sequence>
<reference evidence="1 2" key="1">
    <citation type="journal article" date="2018" name="J. Allergy Clin. Immunol.">
        <title>High-quality assembly of Dermatophagoides pteronyssinus genome and transcriptome reveals a wide range of novel allergens.</title>
        <authorList>
            <person name="Liu X.Y."/>
            <person name="Yang K.Y."/>
            <person name="Wang M.Q."/>
            <person name="Kwok J.S."/>
            <person name="Zeng X."/>
            <person name="Yang Z."/>
            <person name="Xiao X.J."/>
            <person name="Lau C.P."/>
            <person name="Li Y."/>
            <person name="Huang Z.M."/>
            <person name="Ba J.G."/>
            <person name="Yim A.K."/>
            <person name="Ouyang C.Y."/>
            <person name="Ngai S.M."/>
            <person name="Chan T.F."/>
            <person name="Leung E.L."/>
            <person name="Liu L."/>
            <person name="Liu Z.G."/>
            <person name="Tsui S.K."/>
        </authorList>
    </citation>
    <scope>NUCLEOTIDE SEQUENCE [LARGE SCALE GENOMIC DNA]</scope>
    <source>
        <strain evidence="1">Derp</strain>
    </source>
</reference>
<protein>
    <submittedName>
        <fullName evidence="1">Uncharacterized protein</fullName>
    </submittedName>
</protein>
<dbReference type="EMBL" id="NJHN03000112">
    <property type="protein sequence ID" value="KAH9414171.1"/>
    <property type="molecule type" value="Genomic_DNA"/>
</dbReference>
<proteinExistence type="predicted"/>
<name>A0ABQ8IV25_DERPT</name>
<evidence type="ECO:0000313" key="2">
    <source>
        <dbReference type="Proteomes" id="UP000887458"/>
    </source>
</evidence>
<gene>
    <name evidence="1" type="ORF">DERP_008366</name>
</gene>
<organism evidence="1 2">
    <name type="scientific">Dermatophagoides pteronyssinus</name>
    <name type="common">European house dust mite</name>
    <dbReference type="NCBI Taxonomy" id="6956"/>
    <lineage>
        <taxon>Eukaryota</taxon>
        <taxon>Metazoa</taxon>
        <taxon>Ecdysozoa</taxon>
        <taxon>Arthropoda</taxon>
        <taxon>Chelicerata</taxon>
        <taxon>Arachnida</taxon>
        <taxon>Acari</taxon>
        <taxon>Acariformes</taxon>
        <taxon>Sarcoptiformes</taxon>
        <taxon>Astigmata</taxon>
        <taxon>Psoroptidia</taxon>
        <taxon>Analgoidea</taxon>
        <taxon>Pyroglyphidae</taxon>
        <taxon>Dermatophagoidinae</taxon>
        <taxon>Dermatophagoides</taxon>
    </lineage>
</organism>
<keyword evidence="2" id="KW-1185">Reference proteome</keyword>
<reference evidence="1 2" key="2">
    <citation type="journal article" date="2022" name="Mol. Biol. Evol.">
        <title>Comparative Genomics Reveals Insights into the Divergent Evolution of Astigmatic Mites and Household Pest Adaptations.</title>
        <authorList>
            <person name="Xiong Q."/>
            <person name="Wan A.T."/>
            <person name="Liu X."/>
            <person name="Fung C.S."/>
            <person name="Xiao X."/>
            <person name="Malainual N."/>
            <person name="Hou J."/>
            <person name="Wang L."/>
            <person name="Wang M."/>
            <person name="Yang K.Y."/>
            <person name="Cui Y."/>
            <person name="Leung E.L."/>
            <person name="Nong W."/>
            <person name="Shin S.K."/>
            <person name="Au S.W."/>
            <person name="Jeong K.Y."/>
            <person name="Chew F.T."/>
            <person name="Hui J.H."/>
            <person name="Leung T.F."/>
            <person name="Tungtrongchitr A."/>
            <person name="Zhong N."/>
            <person name="Liu Z."/>
            <person name="Tsui S.K."/>
        </authorList>
    </citation>
    <scope>NUCLEOTIDE SEQUENCE [LARGE SCALE GENOMIC DNA]</scope>
    <source>
        <strain evidence="1">Derp</strain>
    </source>
</reference>
<dbReference type="Proteomes" id="UP000887458">
    <property type="component" value="Unassembled WGS sequence"/>
</dbReference>
<evidence type="ECO:0000313" key="1">
    <source>
        <dbReference type="EMBL" id="KAH9414171.1"/>
    </source>
</evidence>
<accession>A0ABQ8IV25</accession>
<comment type="caution">
    <text evidence="1">The sequence shown here is derived from an EMBL/GenBank/DDBJ whole genome shotgun (WGS) entry which is preliminary data.</text>
</comment>